<gene>
    <name evidence="3" type="ORF">O4J56_10300</name>
</gene>
<sequence length="304" mass="33364">MDDVNLPLIIFIVAAVVFAGINIVRGVLGRRRRNRRVEGGASSEAEVVATGGLAPPERTQVPFTLRFQTPSGQVVDREFTRGFQGIVPVVGWRVRVLFDPEDPDNVEITDNPYLHPVPGAPEPVKPRPVLRYVAPPAFIAAAALFAFLLLSALSEDRNLVPVAVGAVFTLVGLVFLFAGIGIWRGQRRLREEPARTTGTITHSWKEVRTRRDSDGGRTTRVYYPYAVHYVLPDGRHVHTRSSTSTNRPRTVGERTEVLYDPSEPTHFFAEGGSSMKVMPLVFIGFGVVFPILGSTIAVVSQLAS</sequence>
<dbReference type="InterPro" id="IPR021994">
    <property type="entry name" value="DUF3592"/>
</dbReference>
<keyword evidence="1" id="KW-0812">Transmembrane</keyword>
<dbReference type="Proteomes" id="UP001527866">
    <property type="component" value="Unassembled WGS sequence"/>
</dbReference>
<comment type="caution">
    <text evidence="3">The sequence shown here is derived from an EMBL/GenBank/DDBJ whole genome shotgun (WGS) entry which is preliminary data.</text>
</comment>
<evidence type="ECO:0000313" key="3">
    <source>
        <dbReference type="EMBL" id="MDA2811027.1"/>
    </source>
</evidence>
<feature type="transmembrane region" description="Helical" evidence="1">
    <location>
        <begin position="132"/>
        <end position="153"/>
    </location>
</feature>
<reference evidence="3 4" key="1">
    <citation type="submission" date="2023-01" db="EMBL/GenBank/DDBJ databases">
        <title>Draft genome sequence of Nocardiopsis sp. RSe5-2 isolated from halophytes.</title>
        <authorList>
            <person name="Duangmal K."/>
            <person name="Chantavorakit T."/>
        </authorList>
    </citation>
    <scope>NUCLEOTIDE SEQUENCE [LARGE SCALE GENOMIC DNA]</scope>
    <source>
        <strain evidence="3 4">RSe5-2</strain>
    </source>
</reference>
<keyword evidence="1" id="KW-0472">Membrane</keyword>
<feature type="domain" description="DUF3592" evidence="2">
    <location>
        <begin position="196"/>
        <end position="273"/>
    </location>
</feature>
<dbReference type="EMBL" id="JAQFWQ010000023">
    <property type="protein sequence ID" value="MDA2811027.1"/>
    <property type="molecule type" value="Genomic_DNA"/>
</dbReference>
<evidence type="ECO:0000256" key="1">
    <source>
        <dbReference type="SAM" id="Phobius"/>
    </source>
</evidence>
<dbReference type="RefSeq" id="WP_270685480.1">
    <property type="nucleotide sequence ID" value="NZ_JAQFWQ010000023.1"/>
</dbReference>
<feature type="transmembrane region" description="Helical" evidence="1">
    <location>
        <begin position="159"/>
        <end position="183"/>
    </location>
</feature>
<keyword evidence="4" id="KW-1185">Reference proteome</keyword>
<keyword evidence="1" id="KW-1133">Transmembrane helix</keyword>
<dbReference type="Pfam" id="PF12158">
    <property type="entry name" value="DUF3592"/>
    <property type="match status" value="1"/>
</dbReference>
<feature type="transmembrane region" description="Helical" evidence="1">
    <location>
        <begin position="280"/>
        <end position="303"/>
    </location>
</feature>
<accession>A0ABT4U266</accession>
<proteinExistence type="predicted"/>
<protein>
    <submittedName>
        <fullName evidence="3">DUF3592 domain-containing protein</fullName>
    </submittedName>
</protein>
<evidence type="ECO:0000313" key="4">
    <source>
        <dbReference type="Proteomes" id="UP001527866"/>
    </source>
</evidence>
<name>A0ABT4U266_9ACTN</name>
<organism evidence="3 4">
    <name type="scientific">Nocardiopsis endophytica</name>
    <dbReference type="NCBI Taxonomy" id="3018445"/>
    <lineage>
        <taxon>Bacteria</taxon>
        <taxon>Bacillati</taxon>
        <taxon>Actinomycetota</taxon>
        <taxon>Actinomycetes</taxon>
        <taxon>Streptosporangiales</taxon>
        <taxon>Nocardiopsidaceae</taxon>
        <taxon>Nocardiopsis</taxon>
    </lineage>
</organism>
<evidence type="ECO:0000259" key="2">
    <source>
        <dbReference type="Pfam" id="PF12158"/>
    </source>
</evidence>
<feature type="transmembrane region" description="Helical" evidence="1">
    <location>
        <begin position="6"/>
        <end position="28"/>
    </location>
</feature>